<dbReference type="InterPro" id="IPR024934">
    <property type="entry name" value="Rubredoxin-like_dom"/>
</dbReference>
<feature type="region of interest" description="Disordered" evidence="1">
    <location>
        <begin position="50"/>
        <end position="80"/>
    </location>
</feature>
<dbReference type="GO" id="GO:0005506">
    <property type="term" value="F:iron ion binding"/>
    <property type="evidence" value="ECO:0007669"/>
    <property type="project" value="InterPro"/>
</dbReference>
<feature type="domain" description="Rubredoxin-like" evidence="2">
    <location>
        <begin position="16"/>
        <end position="63"/>
    </location>
</feature>
<evidence type="ECO:0000259" key="2">
    <source>
        <dbReference type="PROSITE" id="PS50903"/>
    </source>
</evidence>
<sequence length="80" mass="8586">MLDKGYSESGVSGMADTKFVCAVCGSAFSEHEASASTFESEEDEIRCPNCGSAQVETDHFDPNEPLVDPREGSEDEGYIS</sequence>
<gene>
    <name evidence="3" type="ORF">AVDCRST_MAG37-1646</name>
</gene>
<reference evidence="3" key="1">
    <citation type="submission" date="2020-02" db="EMBL/GenBank/DDBJ databases">
        <authorList>
            <person name="Meier V. D."/>
        </authorList>
    </citation>
    <scope>NUCLEOTIDE SEQUENCE</scope>
    <source>
        <strain evidence="3">AVDCRST_MAG37</strain>
    </source>
</reference>
<feature type="compositionally biased region" description="Basic and acidic residues" evidence="1">
    <location>
        <begin position="56"/>
        <end position="72"/>
    </location>
</feature>
<proteinExistence type="predicted"/>
<accession>A0A6J4QME2</accession>
<name>A0A6J4QME2_9ACTN</name>
<evidence type="ECO:0000256" key="1">
    <source>
        <dbReference type="SAM" id="MobiDB-lite"/>
    </source>
</evidence>
<organism evidence="3">
    <name type="scientific">uncultured Rubrobacteraceae bacterium</name>
    <dbReference type="NCBI Taxonomy" id="349277"/>
    <lineage>
        <taxon>Bacteria</taxon>
        <taxon>Bacillati</taxon>
        <taxon>Actinomycetota</taxon>
        <taxon>Rubrobacteria</taxon>
        <taxon>Rubrobacterales</taxon>
        <taxon>Rubrobacteraceae</taxon>
        <taxon>environmental samples</taxon>
    </lineage>
</organism>
<dbReference type="Gene3D" id="2.20.28.10">
    <property type="match status" value="1"/>
</dbReference>
<dbReference type="PROSITE" id="PS50903">
    <property type="entry name" value="RUBREDOXIN_LIKE"/>
    <property type="match status" value="1"/>
</dbReference>
<dbReference type="SUPFAM" id="SSF57802">
    <property type="entry name" value="Rubredoxin-like"/>
    <property type="match status" value="1"/>
</dbReference>
<evidence type="ECO:0000313" key="3">
    <source>
        <dbReference type="EMBL" id="CAA9444083.1"/>
    </source>
</evidence>
<dbReference type="EMBL" id="CADCVD010000074">
    <property type="protein sequence ID" value="CAA9444083.1"/>
    <property type="molecule type" value="Genomic_DNA"/>
</dbReference>
<dbReference type="AlphaFoldDB" id="A0A6J4QME2"/>
<protein>
    <recommendedName>
        <fullName evidence="2">Rubredoxin-like domain-containing protein</fullName>
    </recommendedName>
</protein>